<dbReference type="InterPro" id="IPR025965">
    <property type="entry name" value="FlgD/Vpr_Ig-like"/>
</dbReference>
<dbReference type="Gene3D" id="2.60.40.10">
    <property type="entry name" value="Immunoglobulins"/>
    <property type="match status" value="1"/>
</dbReference>
<organism evidence="2 3">
    <name type="scientific">candidate division WOR_3 bacterium SM23_60</name>
    <dbReference type="NCBI Taxonomy" id="1703780"/>
    <lineage>
        <taxon>Bacteria</taxon>
        <taxon>Bacteria division WOR-3</taxon>
    </lineage>
</organism>
<dbReference type="AlphaFoldDB" id="A0A0S8GL48"/>
<gene>
    <name evidence="2" type="ORF">AMJ87_00995</name>
</gene>
<dbReference type="Pfam" id="PF13860">
    <property type="entry name" value="FlgD_ig"/>
    <property type="match status" value="1"/>
</dbReference>
<evidence type="ECO:0000313" key="3">
    <source>
        <dbReference type="Proteomes" id="UP000051096"/>
    </source>
</evidence>
<dbReference type="InterPro" id="IPR013783">
    <property type="entry name" value="Ig-like_fold"/>
</dbReference>
<reference evidence="2 3" key="1">
    <citation type="journal article" date="2015" name="Microbiome">
        <title>Genomic resolution of linkages in carbon, nitrogen, and sulfur cycling among widespread estuary sediment bacteria.</title>
        <authorList>
            <person name="Baker B.J."/>
            <person name="Lazar C.S."/>
            <person name="Teske A.P."/>
            <person name="Dick G.J."/>
        </authorList>
    </citation>
    <scope>NUCLEOTIDE SEQUENCE [LARGE SCALE GENOMIC DNA]</scope>
    <source>
        <strain evidence="2">SM23_60</strain>
    </source>
</reference>
<dbReference type="Proteomes" id="UP000051096">
    <property type="component" value="Unassembled WGS sequence"/>
</dbReference>
<evidence type="ECO:0000259" key="1">
    <source>
        <dbReference type="Pfam" id="PF13860"/>
    </source>
</evidence>
<dbReference type="GO" id="GO:0006508">
    <property type="term" value="P:proteolysis"/>
    <property type="evidence" value="ECO:0007669"/>
    <property type="project" value="InterPro"/>
</dbReference>
<dbReference type="Gene3D" id="2.60.40.4070">
    <property type="match status" value="1"/>
</dbReference>
<dbReference type="InterPro" id="IPR026444">
    <property type="entry name" value="Secre_tail"/>
</dbReference>
<name>A0A0S8GL48_UNCW3</name>
<protein>
    <recommendedName>
        <fullName evidence="1">FlgD/Vpr Ig-like domain-containing protein</fullName>
    </recommendedName>
</protein>
<dbReference type="GO" id="GO:0008233">
    <property type="term" value="F:peptidase activity"/>
    <property type="evidence" value="ECO:0007669"/>
    <property type="project" value="InterPro"/>
</dbReference>
<dbReference type="PATRIC" id="fig|1703780.3.peg.2971"/>
<evidence type="ECO:0000313" key="2">
    <source>
        <dbReference type="EMBL" id="KPK73731.1"/>
    </source>
</evidence>
<dbReference type="NCBIfam" id="TIGR04183">
    <property type="entry name" value="Por_Secre_tail"/>
    <property type="match status" value="1"/>
</dbReference>
<feature type="domain" description="FlgD/Vpr Ig-like" evidence="1">
    <location>
        <begin position="633"/>
        <end position="700"/>
    </location>
</feature>
<comment type="caution">
    <text evidence="2">The sequence shown here is derived from an EMBL/GenBank/DDBJ whole genome shotgun (WGS) entry which is preliminary data.</text>
</comment>
<dbReference type="EMBL" id="LJUO01000004">
    <property type="protein sequence ID" value="KPK73731.1"/>
    <property type="molecule type" value="Genomic_DNA"/>
</dbReference>
<sequence>MWPAFDPGYPSFDMTGHSDLRPCMAQTYGKYYLEASNWPYYDELKPVTYGMFHHHGDAFNTLYSEVPHHLSVSHSPAIFAGVTSFTVSADDSAVIALTINGEIIGVAEGTGAPVSIDISPSPLPGQTMKVTVTKANCYRYDADVPVISDGPYVYASTLIINDSSGGNGDGCANPGETLEYGVWAKNIGTQAAYSVYGYLTTQDTYANITSDSSWYGSLSVNDSALSSPYYELTIDNRCPDGYAIPCTLEFIDSNDSTYVSSPVILVYAPVLTYQAVSVVNDDNANNLLEPGETADLIVTLANEGSAVAEDVTATLTTTSPYVVVTDDTGNFGTVDTNTTGDNVADPFSVEADEAAPYASLAEMALIVQAGVYIDTLAFTISIGQSAPSDTGYYYAYYTGGPHSRSPVFDWIAIDSTQSQYPGISMNFSDDVTVPMPLPFTFRYYGVNYDTISISSNGWIVMGATYNTDNTNTHIPHSDGPARMVAGMWCDLDPGNDGAASDVYYYYDDQDHRFIIEYFRCEHYPNGSEETFQIILHDPSYYPTPTTDGEIVVQYLLSLQQSTMTIGIENSSENVGVEYYFNGIYDSLAAPVTDSFTILYTTYPPEQTGIEEEEALLPLLLQTRLSQFAPNPFTRTTAVSFQIAHSSTVELKVYDATGRLVRTLSDGVYEPGSYTVNWNGNDDVGRTIPTGVYFVRFTASAQGSGSAHTTVNKVVFLR</sequence>
<proteinExistence type="predicted"/>
<accession>A0A0S8GL48</accession>